<dbReference type="InterPro" id="IPR000742">
    <property type="entry name" value="EGF"/>
</dbReference>
<dbReference type="SUPFAM" id="SSF57196">
    <property type="entry name" value="EGF/Laminin"/>
    <property type="match status" value="1"/>
</dbReference>
<keyword evidence="2" id="KW-1133">Transmembrane helix</keyword>
<comment type="caution">
    <text evidence="1">Lacks conserved residue(s) required for the propagation of feature annotation.</text>
</comment>
<evidence type="ECO:0000313" key="6">
    <source>
        <dbReference type="Proteomes" id="UP000268014"/>
    </source>
</evidence>
<dbReference type="EMBL" id="UZAF01019448">
    <property type="protein sequence ID" value="VDO60250.1"/>
    <property type="molecule type" value="Genomic_DNA"/>
</dbReference>
<dbReference type="AlphaFoldDB" id="A0A0N4WXF7"/>
<feature type="domain" description="Ig-like" evidence="4">
    <location>
        <begin position="33"/>
        <end position="117"/>
    </location>
</feature>
<dbReference type="Gene3D" id="2.60.40.10">
    <property type="entry name" value="Immunoglobulins"/>
    <property type="match status" value="1"/>
</dbReference>
<reference evidence="7" key="1">
    <citation type="submission" date="2017-02" db="UniProtKB">
        <authorList>
            <consortium name="WormBaseParasite"/>
        </authorList>
    </citation>
    <scope>IDENTIFICATION</scope>
</reference>
<dbReference type="InterPro" id="IPR013783">
    <property type="entry name" value="Ig-like_fold"/>
</dbReference>
<proteinExistence type="predicted"/>
<feature type="domain" description="EGF-like" evidence="3">
    <location>
        <begin position="125"/>
        <end position="163"/>
    </location>
</feature>
<sequence>MIYHRRYKREKAAEKFVPLAPSYELILSHNEPPHIDSTLSVTVEEGQTLRLKCTAGEGIDEQTLKFERELEEVHGKRTPRSVSQHIFNFDDAAHSGLYECFARTSSGEEHSRKMRVSSKAVLPTDFAPCPNGDDFCGANGRCGLKNQDKICVCDPGYVGQQCEHLLVKDYLITTAKVVAGAGGTLNLALIFLTVLFATLFIKERKRLRLLRSQQFHSVEESTCFVKPQNPYKEADSTSREKVHLQRGYAFDQSIHRSTRPSALRRFRIAIRYNLLGSSFCQTKWSTCRNATNNVVGYFISSIMHNVLNLLATVPIHNIFQLCFC</sequence>
<dbReference type="Gene3D" id="2.10.25.10">
    <property type="entry name" value="Laminin"/>
    <property type="match status" value="1"/>
</dbReference>
<dbReference type="PROSITE" id="PS50835">
    <property type="entry name" value="IG_LIKE"/>
    <property type="match status" value="1"/>
</dbReference>
<dbReference type="SUPFAM" id="SSF48726">
    <property type="entry name" value="Immunoglobulin"/>
    <property type="match status" value="1"/>
</dbReference>
<dbReference type="PROSITE" id="PS50026">
    <property type="entry name" value="EGF_3"/>
    <property type="match status" value="1"/>
</dbReference>
<keyword evidence="2" id="KW-0472">Membrane</keyword>
<dbReference type="OMA" id="FISSIMH"/>
<dbReference type="PROSITE" id="PS01186">
    <property type="entry name" value="EGF_2"/>
    <property type="match status" value="1"/>
</dbReference>
<evidence type="ECO:0000313" key="7">
    <source>
        <dbReference type="WBParaSite" id="HPLM_0001649901-mRNA-1"/>
    </source>
</evidence>
<dbReference type="STRING" id="6290.A0A0N4WXF7"/>
<dbReference type="InterPro" id="IPR036179">
    <property type="entry name" value="Ig-like_dom_sf"/>
</dbReference>
<dbReference type="WBParaSite" id="HPLM_0001649901-mRNA-1">
    <property type="protein sequence ID" value="HPLM_0001649901-mRNA-1"/>
    <property type="gene ID" value="HPLM_0001649901"/>
</dbReference>
<keyword evidence="1" id="KW-0245">EGF-like domain</keyword>
<feature type="disulfide bond" evidence="1">
    <location>
        <begin position="153"/>
        <end position="162"/>
    </location>
</feature>
<name>A0A0N4WXF7_HAEPC</name>
<protein>
    <submittedName>
        <fullName evidence="7">EGF-like domain-containing protein</fullName>
    </submittedName>
</protein>
<evidence type="ECO:0000259" key="3">
    <source>
        <dbReference type="PROSITE" id="PS50026"/>
    </source>
</evidence>
<evidence type="ECO:0000256" key="2">
    <source>
        <dbReference type="SAM" id="Phobius"/>
    </source>
</evidence>
<dbReference type="PROSITE" id="PS00022">
    <property type="entry name" value="EGF_1"/>
    <property type="match status" value="1"/>
</dbReference>
<accession>A0A0N4WXF7</accession>
<dbReference type="Proteomes" id="UP000268014">
    <property type="component" value="Unassembled WGS sequence"/>
</dbReference>
<dbReference type="OrthoDB" id="19903at2759"/>
<dbReference type="InterPro" id="IPR007110">
    <property type="entry name" value="Ig-like_dom"/>
</dbReference>
<keyword evidence="6" id="KW-1185">Reference proteome</keyword>
<evidence type="ECO:0000256" key="1">
    <source>
        <dbReference type="PROSITE-ProRule" id="PRU00076"/>
    </source>
</evidence>
<evidence type="ECO:0000313" key="5">
    <source>
        <dbReference type="EMBL" id="VDO60250.1"/>
    </source>
</evidence>
<keyword evidence="1" id="KW-1015">Disulfide bond</keyword>
<gene>
    <name evidence="5" type="ORF">HPLM_LOCUS16491</name>
</gene>
<organism evidence="7">
    <name type="scientific">Haemonchus placei</name>
    <name type="common">Barber's pole worm</name>
    <dbReference type="NCBI Taxonomy" id="6290"/>
    <lineage>
        <taxon>Eukaryota</taxon>
        <taxon>Metazoa</taxon>
        <taxon>Ecdysozoa</taxon>
        <taxon>Nematoda</taxon>
        <taxon>Chromadorea</taxon>
        <taxon>Rhabditida</taxon>
        <taxon>Rhabditina</taxon>
        <taxon>Rhabditomorpha</taxon>
        <taxon>Strongyloidea</taxon>
        <taxon>Trichostrongylidae</taxon>
        <taxon>Haemonchus</taxon>
    </lineage>
</organism>
<evidence type="ECO:0000259" key="4">
    <source>
        <dbReference type="PROSITE" id="PS50835"/>
    </source>
</evidence>
<keyword evidence="2" id="KW-0812">Transmembrane</keyword>
<feature type="transmembrane region" description="Helical" evidence="2">
    <location>
        <begin position="177"/>
        <end position="201"/>
    </location>
</feature>
<reference evidence="5 6" key="2">
    <citation type="submission" date="2018-11" db="EMBL/GenBank/DDBJ databases">
        <authorList>
            <consortium name="Pathogen Informatics"/>
        </authorList>
    </citation>
    <scope>NUCLEOTIDE SEQUENCE [LARGE SCALE GENOMIC DNA]</scope>
    <source>
        <strain evidence="5 6">MHpl1</strain>
    </source>
</reference>